<evidence type="ECO:0000313" key="2">
    <source>
        <dbReference type="EMBL" id="SVC34317.1"/>
    </source>
</evidence>
<evidence type="ECO:0000256" key="1">
    <source>
        <dbReference type="SAM" id="Phobius"/>
    </source>
</evidence>
<dbReference type="Pfam" id="PF07963">
    <property type="entry name" value="N_methyl"/>
    <property type="match status" value="1"/>
</dbReference>
<dbReference type="SUPFAM" id="SSF54523">
    <property type="entry name" value="Pili subunits"/>
    <property type="match status" value="1"/>
</dbReference>
<dbReference type="AlphaFoldDB" id="A0A382LGN6"/>
<keyword evidence="1" id="KW-1133">Transmembrane helix</keyword>
<evidence type="ECO:0008006" key="3">
    <source>
        <dbReference type="Google" id="ProtNLM"/>
    </source>
</evidence>
<gene>
    <name evidence="2" type="ORF">METZ01_LOCUS287171</name>
</gene>
<feature type="transmembrane region" description="Helical" evidence="1">
    <location>
        <begin position="12"/>
        <end position="33"/>
    </location>
</feature>
<keyword evidence="1" id="KW-0472">Membrane</keyword>
<dbReference type="NCBIfam" id="TIGR02532">
    <property type="entry name" value="IV_pilin_GFxxxE"/>
    <property type="match status" value="1"/>
</dbReference>
<dbReference type="Gene3D" id="3.30.700.10">
    <property type="entry name" value="Glycoprotein, Type 4 Pilin"/>
    <property type="match status" value="1"/>
</dbReference>
<sequence>MNKYHKNGFTMVELIMVIIIVGILAAISIPRFAVVVRQSEAASEQGVVTQLVEGLETWGMEEFMDTGVKAWPPNPFTGLATLPAEYNASSTDMTAMTGGDWIFTGTASLSYTDPTDGAITLTSAIVHRRVEDSLSVWFYDVSDGSITFGDTPYLPEYKIFMDDLQ</sequence>
<dbReference type="InterPro" id="IPR045584">
    <property type="entry name" value="Pilin-like"/>
</dbReference>
<accession>A0A382LGN6</accession>
<keyword evidence="1" id="KW-0812">Transmembrane</keyword>
<dbReference type="InterPro" id="IPR012902">
    <property type="entry name" value="N_methyl_site"/>
</dbReference>
<proteinExistence type="predicted"/>
<organism evidence="2">
    <name type="scientific">marine metagenome</name>
    <dbReference type="NCBI Taxonomy" id="408172"/>
    <lineage>
        <taxon>unclassified sequences</taxon>
        <taxon>metagenomes</taxon>
        <taxon>ecological metagenomes</taxon>
    </lineage>
</organism>
<dbReference type="EMBL" id="UINC01086133">
    <property type="protein sequence ID" value="SVC34317.1"/>
    <property type="molecule type" value="Genomic_DNA"/>
</dbReference>
<protein>
    <recommendedName>
        <fullName evidence="3">Type II secretion system protein GspG C-terminal domain-containing protein</fullName>
    </recommendedName>
</protein>
<reference evidence="2" key="1">
    <citation type="submission" date="2018-05" db="EMBL/GenBank/DDBJ databases">
        <authorList>
            <person name="Lanie J.A."/>
            <person name="Ng W.-L."/>
            <person name="Kazmierczak K.M."/>
            <person name="Andrzejewski T.M."/>
            <person name="Davidsen T.M."/>
            <person name="Wayne K.J."/>
            <person name="Tettelin H."/>
            <person name="Glass J.I."/>
            <person name="Rusch D."/>
            <person name="Podicherti R."/>
            <person name="Tsui H.-C.T."/>
            <person name="Winkler M.E."/>
        </authorList>
    </citation>
    <scope>NUCLEOTIDE SEQUENCE</scope>
</reference>
<name>A0A382LGN6_9ZZZZ</name>